<dbReference type="InterPro" id="IPR051677">
    <property type="entry name" value="AfsR-DnrI-RedD_regulator"/>
</dbReference>
<dbReference type="SMART" id="SM01043">
    <property type="entry name" value="BTAD"/>
    <property type="match status" value="1"/>
</dbReference>
<dbReference type="InterPro" id="IPR036388">
    <property type="entry name" value="WH-like_DNA-bd_sf"/>
</dbReference>
<protein>
    <recommendedName>
        <fullName evidence="7">OmpR/PhoB-type domain-containing protein</fullName>
    </recommendedName>
</protein>
<keyword evidence="9" id="KW-1185">Reference proteome</keyword>
<sequence>MCDVQGAQSDVTVGVLGPVVAAVGGCEADLGGPRPRAVLARLAVAGGEVVSTDRLVHDLWDAAEAPAKALAVLQVHVSHLRRALEPGRARRAPATVLVSAAPGYALRVGAGLDARRFEDLVRSAAEAGDAGQRHAALTAALGCWRGGAYAEVADAAWAAPEAARLTELRLTAVEARAAAALDLGRAAGAVPELERHLHDHPGREEAVRLLALALYRTGRQGDALGVLRRAREHLAEELGVDPGPALRALEADVLAQAPTLDGPAPGPAGQSTGRDRATAGTTTAGPAPSGTTTAGTGEGAGTTAAGTTATGTAAGGPGRPSMGATALGRAAEIAAVQAAADEARRAGARVVWVVGEAGGGKTTLAEAAVGELAGAGWRVARGRCPEVAGAPPGWAWSEVVRALGAPGADSEDALAGLLPEGEPSPFRLGRAVAAVIDAAAPVVVLLDDVHRGDDLTLQLLRQVLAQLAGRPLLVVATYRGNEAPDELAAAVGALLGATAAHLVLGGLDPVAVGVLAREQGLTDADPAVLAALAERTGGNPLFVRELARLITAEGPRAAHTVVPAGVRETLRRRVARLPGPATTALRQAAVLGRDVDVDVLAEVAGRDPDDLLDALEVAVLAGLLDEPAPGRVRFTHALVRDTLYEDTPLLRRARLHTAALRVLAGTADAATLAHHAEAAAGPATAHEAVPYAVAAAREAQAVGAWGEAARRWASALRLHELAERRAGPAAQQQEALVALLTPAVTALARSGDTAGARAAYVRAVAAAQGRDRLGVLCAWDAPLVWTTRANPEPDAGVLAAAAEFLAEPDLPAATRVRLLLALFREHEGHDVPAAIAVTGEALALARTVDDPRLLCLALNARAYTALGPDLRDERRALEDELVAVAAAAGEVDHEAVAHWLLFLEAASRTDLAAARAEMTLAVARAGTGQLGALLATVAIFQALLEVLAGRLDAAAARYEEVSRRLIEHGAVNGGLMAMVGRIGVAVYRGDLSPLRPELEYVESLYPGGMGELVALALLDEGREDDARRVWAARRRRVRDYYWLGFTALRAHVAGRLGDVAEARLLYDELLPYAGRIAGLDSGTLYAGPVDDALAALAEALGRPEEAARRRAAAAHLREQVAAALAAPV</sequence>
<dbReference type="InterPro" id="IPR005158">
    <property type="entry name" value="BTAD"/>
</dbReference>
<dbReference type="AlphaFoldDB" id="A0A8J3YBE7"/>
<evidence type="ECO:0000313" key="9">
    <source>
        <dbReference type="Proteomes" id="UP000652013"/>
    </source>
</evidence>
<feature type="domain" description="OmpR/PhoB-type" evidence="7">
    <location>
        <begin position="1"/>
        <end position="108"/>
    </location>
</feature>
<evidence type="ECO:0000256" key="6">
    <source>
        <dbReference type="SAM" id="MobiDB-lite"/>
    </source>
</evidence>
<dbReference type="InterPro" id="IPR011990">
    <property type="entry name" value="TPR-like_helical_dom_sf"/>
</dbReference>
<dbReference type="InterPro" id="IPR041664">
    <property type="entry name" value="AAA_16"/>
</dbReference>
<organism evidence="8 9">
    <name type="scientific">Spirilliplanes yamanashiensis</name>
    <dbReference type="NCBI Taxonomy" id="42233"/>
    <lineage>
        <taxon>Bacteria</taxon>
        <taxon>Bacillati</taxon>
        <taxon>Actinomycetota</taxon>
        <taxon>Actinomycetes</taxon>
        <taxon>Micromonosporales</taxon>
        <taxon>Micromonosporaceae</taxon>
        <taxon>Spirilliplanes</taxon>
    </lineage>
</organism>
<feature type="DNA-binding region" description="OmpR/PhoB-type" evidence="5">
    <location>
        <begin position="1"/>
        <end position="108"/>
    </location>
</feature>
<dbReference type="InterPro" id="IPR016032">
    <property type="entry name" value="Sig_transdc_resp-reg_C-effctor"/>
</dbReference>
<dbReference type="Gene3D" id="3.40.50.300">
    <property type="entry name" value="P-loop containing nucleotide triphosphate hydrolases"/>
    <property type="match status" value="1"/>
</dbReference>
<proteinExistence type="inferred from homology"/>
<dbReference type="PANTHER" id="PTHR35807">
    <property type="entry name" value="TRANSCRIPTIONAL REGULATOR REDD-RELATED"/>
    <property type="match status" value="1"/>
</dbReference>
<dbReference type="Proteomes" id="UP000652013">
    <property type="component" value="Unassembled WGS sequence"/>
</dbReference>
<feature type="region of interest" description="Disordered" evidence="6">
    <location>
        <begin position="258"/>
        <end position="321"/>
    </location>
</feature>
<dbReference type="InterPro" id="IPR001867">
    <property type="entry name" value="OmpR/PhoB-type_DNA-bd"/>
</dbReference>
<accession>A0A8J3YBE7</accession>
<name>A0A8J3YBE7_9ACTN</name>
<feature type="compositionally biased region" description="Low complexity" evidence="6">
    <location>
        <begin position="278"/>
        <end position="312"/>
    </location>
</feature>
<dbReference type="PANTHER" id="PTHR35807:SF1">
    <property type="entry name" value="TRANSCRIPTIONAL REGULATOR REDD"/>
    <property type="match status" value="1"/>
</dbReference>
<dbReference type="GO" id="GO:0003677">
    <property type="term" value="F:DNA binding"/>
    <property type="evidence" value="ECO:0007669"/>
    <property type="project" value="UniProtKB-UniRule"/>
</dbReference>
<evidence type="ECO:0000256" key="5">
    <source>
        <dbReference type="PROSITE-ProRule" id="PRU01091"/>
    </source>
</evidence>
<dbReference type="SMART" id="SM00862">
    <property type="entry name" value="Trans_reg_C"/>
    <property type="match status" value="1"/>
</dbReference>
<dbReference type="EMBL" id="BOOY01000033">
    <property type="protein sequence ID" value="GIJ05463.1"/>
    <property type="molecule type" value="Genomic_DNA"/>
</dbReference>
<dbReference type="SUPFAM" id="SSF52540">
    <property type="entry name" value="P-loop containing nucleoside triphosphate hydrolases"/>
    <property type="match status" value="1"/>
</dbReference>
<reference evidence="8" key="1">
    <citation type="submission" date="2021-01" db="EMBL/GenBank/DDBJ databases">
        <title>Whole genome shotgun sequence of Spirilliplanes yamanashiensis NBRC 15828.</title>
        <authorList>
            <person name="Komaki H."/>
            <person name="Tamura T."/>
        </authorList>
    </citation>
    <scope>NUCLEOTIDE SEQUENCE</scope>
    <source>
        <strain evidence="8">NBRC 15828</strain>
    </source>
</reference>
<comment type="similarity">
    <text evidence="1">Belongs to the AfsR/DnrI/RedD regulatory family.</text>
</comment>
<dbReference type="SUPFAM" id="SSF48452">
    <property type="entry name" value="TPR-like"/>
    <property type="match status" value="1"/>
</dbReference>
<evidence type="ECO:0000256" key="3">
    <source>
        <dbReference type="ARBA" id="ARBA00023125"/>
    </source>
</evidence>
<dbReference type="GO" id="GO:0006355">
    <property type="term" value="P:regulation of DNA-templated transcription"/>
    <property type="evidence" value="ECO:0007669"/>
    <property type="project" value="InterPro"/>
</dbReference>
<dbReference type="Pfam" id="PF13191">
    <property type="entry name" value="AAA_16"/>
    <property type="match status" value="1"/>
</dbReference>
<keyword evidence="3 5" id="KW-0238">DNA-binding</keyword>
<evidence type="ECO:0000256" key="2">
    <source>
        <dbReference type="ARBA" id="ARBA00023015"/>
    </source>
</evidence>
<dbReference type="SUPFAM" id="SSF46894">
    <property type="entry name" value="C-terminal effector domain of the bipartite response regulators"/>
    <property type="match status" value="1"/>
</dbReference>
<dbReference type="Pfam" id="PF03704">
    <property type="entry name" value="BTAD"/>
    <property type="match status" value="1"/>
</dbReference>
<keyword evidence="4" id="KW-0804">Transcription</keyword>
<dbReference type="InterPro" id="IPR027417">
    <property type="entry name" value="P-loop_NTPase"/>
</dbReference>
<dbReference type="Gene3D" id="1.10.10.10">
    <property type="entry name" value="Winged helix-like DNA-binding domain superfamily/Winged helix DNA-binding domain"/>
    <property type="match status" value="1"/>
</dbReference>
<dbReference type="Pfam" id="PF00486">
    <property type="entry name" value="Trans_reg_C"/>
    <property type="match status" value="1"/>
</dbReference>
<dbReference type="CDD" id="cd15831">
    <property type="entry name" value="BTAD"/>
    <property type="match status" value="1"/>
</dbReference>
<evidence type="ECO:0000313" key="8">
    <source>
        <dbReference type="EMBL" id="GIJ05463.1"/>
    </source>
</evidence>
<dbReference type="Gene3D" id="1.25.40.10">
    <property type="entry name" value="Tetratricopeptide repeat domain"/>
    <property type="match status" value="1"/>
</dbReference>
<dbReference type="PROSITE" id="PS51755">
    <property type="entry name" value="OMPR_PHOB"/>
    <property type="match status" value="1"/>
</dbReference>
<evidence type="ECO:0000256" key="1">
    <source>
        <dbReference type="ARBA" id="ARBA00005820"/>
    </source>
</evidence>
<evidence type="ECO:0000256" key="4">
    <source>
        <dbReference type="ARBA" id="ARBA00023163"/>
    </source>
</evidence>
<dbReference type="GO" id="GO:0000160">
    <property type="term" value="P:phosphorelay signal transduction system"/>
    <property type="evidence" value="ECO:0007669"/>
    <property type="project" value="InterPro"/>
</dbReference>
<keyword evidence="2" id="KW-0805">Transcription regulation</keyword>
<comment type="caution">
    <text evidence="8">The sequence shown here is derived from an EMBL/GenBank/DDBJ whole genome shotgun (WGS) entry which is preliminary data.</text>
</comment>
<gene>
    <name evidence="8" type="ORF">Sya03_48150</name>
</gene>
<evidence type="ECO:0000259" key="7">
    <source>
        <dbReference type="PROSITE" id="PS51755"/>
    </source>
</evidence>